<organism evidence="3 4">
    <name type="scientific">Alloscardovia theropitheci</name>
    <dbReference type="NCBI Taxonomy" id="2496842"/>
    <lineage>
        <taxon>Bacteria</taxon>
        <taxon>Bacillati</taxon>
        <taxon>Actinomycetota</taxon>
        <taxon>Actinomycetes</taxon>
        <taxon>Bifidobacteriales</taxon>
        <taxon>Bifidobacteriaceae</taxon>
        <taxon>Alloscardovia</taxon>
    </lineage>
</organism>
<gene>
    <name evidence="3" type="ORF">EJ419_00410</name>
</gene>
<dbReference type="RefSeq" id="WP_131282953.1">
    <property type="nucleotide sequence ID" value="NZ_RXLP01000002.1"/>
</dbReference>
<sequence length="348" mass="37875">MSLVFIPVFGWVLSSIVIIVILATITWHTVKFTRSRVYNDATVWMLARRWILAVVAIVMILGPSTYTSSTIRAVNATDVFIAVDVTGSMAVADAQYGSRQSITRIRAARDAVHDITDHYPDANFSAITFGASSTVSVPLTPDSRAIQTWADTLRTEPTNVSTGSSLDSPLNLLTTTMSQTQKSHPEDTIILYIITDGEQTTGEAVKSFSGLRAYTKNAVIIGVGSQEGGRIPQSSSGISVSDTVSEISQANSWVQDPDTGSDGISQMSESNLQTIADQVSGTYVHTDSTTTLKNALSEDSSDRYRLITTTRQTTRPVSLIWSVAIIFTIIGLWELFAWMFTSRKLLTL</sequence>
<dbReference type="InterPro" id="IPR002035">
    <property type="entry name" value="VWF_A"/>
</dbReference>
<keyword evidence="1" id="KW-1133">Transmembrane helix</keyword>
<protein>
    <submittedName>
        <fullName evidence="3">VWA domain-containing protein</fullName>
    </submittedName>
</protein>
<evidence type="ECO:0000313" key="3">
    <source>
        <dbReference type="EMBL" id="TCD54894.1"/>
    </source>
</evidence>
<dbReference type="InterPro" id="IPR036465">
    <property type="entry name" value="vWFA_dom_sf"/>
</dbReference>
<keyword evidence="4" id="KW-1185">Reference proteome</keyword>
<name>A0A4R0QRB7_9BIFI</name>
<feature type="transmembrane region" description="Helical" evidence="1">
    <location>
        <begin position="6"/>
        <end position="30"/>
    </location>
</feature>
<dbReference type="AlphaFoldDB" id="A0A4R0QRB7"/>
<keyword evidence="1" id="KW-0472">Membrane</keyword>
<dbReference type="PROSITE" id="PS50234">
    <property type="entry name" value="VWFA"/>
    <property type="match status" value="1"/>
</dbReference>
<keyword evidence="1" id="KW-0812">Transmembrane</keyword>
<evidence type="ECO:0000259" key="2">
    <source>
        <dbReference type="PROSITE" id="PS50234"/>
    </source>
</evidence>
<dbReference type="SUPFAM" id="SSF53300">
    <property type="entry name" value="vWA-like"/>
    <property type="match status" value="1"/>
</dbReference>
<evidence type="ECO:0000313" key="4">
    <source>
        <dbReference type="Proteomes" id="UP000291289"/>
    </source>
</evidence>
<feature type="transmembrane region" description="Helical" evidence="1">
    <location>
        <begin position="319"/>
        <end position="340"/>
    </location>
</feature>
<dbReference type="Proteomes" id="UP000291289">
    <property type="component" value="Unassembled WGS sequence"/>
</dbReference>
<dbReference type="EMBL" id="RXLP01000002">
    <property type="protein sequence ID" value="TCD54894.1"/>
    <property type="molecule type" value="Genomic_DNA"/>
</dbReference>
<feature type="transmembrane region" description="Helical" evidence="1">
    <location>
        <begin position="50"/>
        <end position="66"/>
    </location>
</feature>
<accession>A0A4R0QRB7</accession>
<proteinExistence type="predicted"/>
<reference evidence="3 4" key="1">
    <citation type="submission" date="2018-12" db="EMBL/GenBank/DDBJ databases">
        <title>Alloscrdovia theropitheci sp. nov: a novel taxon from the feces of the bleeding-herat monkey (Theropithecus geleda).</title>
        <authorList>
            <person name="Modesto M."/>
        </authorList>
    </citation>
    <scope>NUCLEOTIDE SEQUENCE [LARGE SCALE GENOMIC DNA]</scope>
    <source>
        <strain evidence="3 4">GLDI4/2</strain>
    </source>
</reference>
<dbReference type="Pfam" id="PF13519">
    <property type="entry name" value="VWA_2"/>
    <property type="match status" value="1"/>
</dbReference>
<dbReference type="SMART" id="SM00327">
    <property type="entry name" value="VWA"/>
    <property type="match status" value="1"/>
</dbReference>
<dbReference type="Gene3D" id="3.40.50.410">
    <property type="entry name" value="von Willebrand factor, type A domain"/>
    <property type="match status" value="1"/>
</dbReference>
<dbReference type="OrthoDB" id="9814325at2"/>
<comment type="caution">
    <text evidence="3">The sequence shown here is derived from an EMBL/GenBank/DDBJ whole genome shotgun (WGS) entry which is preliminary data.</text>
</comment>
<evidence type="ECO:0000256" key="1">
    <source>
        <dbReference type="SAM" id="Phobius"/>
    </source>
</evidence>
<feature type="domain" description="VWFA" evidence="2">
    <location>
        <begin position="78"/>
        <end position="279"/>
    </location>
</feature>